<gene>
    <name evidence="8" type="ORF">CB5_LOCUS24299</name>
</gene>
<dbReference type="InterPro" id="IPR041118">
    <property type="entry name" value="Rx_N"/>
</dbReference>
<dbReference type="GO" id="GO:0000166">
    <property type="term" value="F:nucleotide binding"/>
    <property type="evidence" value="ECO:0007669"/>
    <property type="project" value="UniProtKB-KW"/>
</dbReference>
<keyword evidence="2" id="KW-0433">Leucine-rich repeat</keyword>
<dbReference type="EMBL" id="LR862135">
    <property type="protein sequence ID" value="CAD1841088.1"/>
    <property type="molecule type" value="Genomic_DNA"/>
</dbReference>
<evidence type="ECO:0000256" key="3">
    <source>
        <dbReference type="ARBA" id="ARBA00022737"/>
    </source>
</evidence>
<accession>A0A6V7QDM0</accession>
<dbReference type="GO" id="GO:0006952">
    <property type="term" value="P:defense response"/>
    <property type="evidence" value="ECO:0007669"/>
    <property type="project" value="UniProtKB-KW"/>
</dbReference>
<keyword evidence="3" id="KW-0677">Repeat</keyword>
<name>A0A6V7QDM0_ANACO</name>
<evidence type="ECO:0000256" key="4">
    <source>
        <dbReference type="ARBA" id="ARBA00022741"/>
    </source>
</evidence>
<evidence type="ECO:0000256" key="6">
    <source>
        <dbReference type="SAM" id="MobiDB-lite"/>
    </source>
</evidence>
<evidence type="ECO:0000256" key="5">
    <source>
        <dbReference type="ARBA" id="ARBA00022821"/>
    </source>
</evidence>
<proteinExistence type="inferred from homology"/>
<keyword evidence="5" id="KW-0611">Plant defense</keyword>
<dbReference type="Pfam" id="PF18052">
    <property type="entry name" value="Rx_N"/>
    <property type="match status" value="1"/>
</dbReference>
<evidence type="ECO:0000256" key="2">
    <source>
        <dbReference type="ARBA" id="ARBA00022614"/>
    </source>
</evidence>
<comment type="similarity">
    <text evidence="1">Belongs to the disease resistance NB-LRR family.</text>
</comment>
<evidence type="ECO:0000259" key="7">
    <source>
        <dbReference type="Pfam" id="PF18052"/>
    </source>
</evidence>
<organism evidence="8">
    <name type="scientific">Ananas comosus var. bracteatus</name>
    <name type="common">red pineapple</name>
    <dbReference type="NCBI Taxonomy" id="296719"/>
    <lineage>
        <taxon>Eukaryota</taxon>
        <taxon>Viridiplantae</taxon>
        <taxon>Streptophyta</taxon>
        <taxon>Embryophyta</taxon>
        <taxon>Tracheophyta</taxon>
        <taxon>Spermatophyta</taxon>
        <taxon>Magnoliopsida</taxon>
        <taxon>Liliopsida</taxon>
        <taxon>Poales</taxon>
        <taxon>Bromeliaceae</taxon>
        <taxon>Bromelioideae</taxon>
        <taxon>Ananas</taxon>
    </lineage>
</organism>
<reference evidence="8" key="1">
    <citation type="submission" date="2020-07" db="EMBL/GenBank/DDBJ databases">
        <authorList>
            <person name="Lin J."/>
        </authorList>
    </citation>
    <scope>NUCLEOTIDE SEQUENCE</scope>
</reference>
<feature type="compositionally biased region" description="Basic residues" evidence="6">
    <location>
        <begin position="1"/>
        <end position="13"/>
    </location>
</feature>
<feature type="region of interest" description="Disordered" evidence="6">
    <location>
        <begin position="1"/>
        <end position="71"/>
    </location>
</feature>
<dbReference type="AlphaFoldDB" id="A0A6V7QDM0"/>
<dbReference type="Gene3D" id="1.20.5.4130">
    <property type="match status" value="1"/>
</dbReference>
<keyword evidence="4" id="KW-0547">Nucleotide-binding</keyword>
<sequence>MRQHGQAVRRARVRPKEEEGEIEYFTESPYYPTDQAIESEKGTSGRTHTRASELDPPKEGSHQNPPNAVDRTRAVEGREEVLGTDGWLLSFAKEVVQSAVASVAADELVRLLPSVDHDLEVLRTTLLTTRLRVDKAELWRFKNPHFDQLLMQLKAAFYDAEDLIAEFDYVELQQTIEGGQASLLLSSSLDLVKNLISRPPDKVQRYQRRLDDAVAAVEKAIVDLNFCDEPKLSGMLRRRQTGSSVTEPEVFGRDEERERVIALLLPFGDESRTSNDENYSEGESVSTKRTKRENVSVLPIVGMGGWGKLLWLSSSITIRESKTTLR</sequence>
<evidence type="ECO:0000256" key="1">
    <source>
        <dbReference type="ARBA" id="ARBA00008894"/>
    </source>
</evidence>
<feature type="compositionally biased region" description="Basic and acidic residues" evidence="6">
    <location>
        <begin position="50"/>
        <end position="61"/>
    </location>
</feature>
<protein>
    <recommendedName>
        <fullName evidence="7">Disease resistance N-terminal domain-containing protein</fullName>
    </recommendedName>
</protein>
<evidence type="ECO:0000313" key="8">
    <source>
        <dbReference type="EMBL" id="CAD1841088.1"/>
    </source>
</evidence>
<feature type="domain" description="Disease resistance N-terminal" evidence="7">
    <location>
        <begin position="99"/>
        <end position="175"/>
    </location>
</feature>